<evidence type="ECO:0000313" key="1">
    <source>
        <dbReference type="EMBL" id="KHD23981.1"/>
    </source>
</evidence>
<sequence length="441" mass="48399">MQKNRGLATLLITSLLLVASLLVVLGSYKGLFYQVKRAQNEVQARKDHWAAEGGLECVYTKAKQLNAVPASVSDCKNLLNLDSLNIVGGTPNVIHSKSGYLTLKKAFVSPIVSSTGAIRSKSDLVINGAYTSSPDPGKSLGSNLWECTSVRYFNYFHAKTGYNTFHPFETIKPYATFPDSINPNFQKCSPANHSWSVLDLADTAEDFKKDTDMDPFRDVFNVPRAEWFPLMSDKSLFGYVPYTLNGETLTKVEDLGSPTFNTQCAEEIKKNIEQGKDTIWVYGGCEINDADFDIISTAIDTHLSSGIILVIHNGILSVTGSQAFKGMLYHFVSDEFTDSSGQVLDFSDWPLTENDTSAGGGSSVLEGVISALGSTVIMPKEKIGYFQNGAFNPSGGYVMDAPGTYALFNASLNFTFNRDVIEGPSKKFKVVKWYRGSWHDL</sequence>
<keyword evidence="2" id="KW-1185">Reference proteome</keyword>
<evidence type="ECO:0000313" key="2">
    <source>
        <dbReference type="Proteomes" id="UP000030421"/>
    </source>
</evidence>
<accession>A0ACC4NTV6</accession>
<dbReference type="EMBL" id="JRWR01000012">
    <property type="protein sequence ID" value="KHD23981.1"/>
    <property type="molecule type" value="Genomic_DNA"/>
</dbReference>
<organism evidence="1 2">
    <name type="scientific">Vibrio caribbeanicus</name>
    <dbReference type="NCBI Taxonomy" id="701175"/>
    <lineage>
        <taxon>Bacteria</taxon>
        <taxon>Pseudomonadati</taxon>
        <taxon>Pseudomonadota</taxon>
        <taxon>Gammaproteobacteria</taxon>
        <taxon>Vibrionales</taxon>
        <taxon>Vibrionaceae</taxon>
        <taxon>Vibrio</taxon>
    </lineage>
</organism>
<reference evidence="1" key="1">
    <citation type="submission" date="2014-10" db="EMBL/GenBank/DDBJ databases">
        <title>Genome sequencing of Vibrio caribbeanicus T14.</title>
        <authorList>
            <person name="Chan K.-G."/>
            <person name="Mohamad N.I."/>
        </authorList>
    </citation>
    <scope>NUCLEOTIDE SEQUENCE</scope>
    <source>
        <strain evidence="1">T14</strain>
    </source>
</reference>
<gene>
    <name evidence="1" type="ORF">NM09_15870</name>
</gene>
<dbReference type="Proteomes" id="UP000030421">
    <property type="component" value="Unassembled WGS sequence"/>
</dbReference>
<protein>
    <submittedName>
        <fullName evidence="1">Uncharacterized protein</fullName>
    </submittedName>
</protein>
<proteinExistence type="predicted"/>
<comment type="caution">
    <text evidence="1">The sequence shown here is derived from an EMBL/GenBank/DDBJ whole genome shotgun (WGS) entry which is preliminary data.</text>
</comment>
<name>A0ACC4NTV6_9VIBR</name>